<keyword evidence="1" id="KW-0805">Transcription regulation</keyword>
<feature type="domain" description="Helicase Helix-turn-helix" evidence="3">
    <location>
        <begin position="225"/>
        <end position="309"/>
    </location>
</feature>
<reference evidence="4 5" key="1">
    <citation type="submission" date="2017-08" db="EMBL/GenBank/DDBJ databases">
        <title>Draft genome sequences of 64 type strains of genus Staph aureus.</title>
        <authorList>
            <person name="Cole K."/>
            <person name="Golubchik T."/>
            <person name="Russell J."/>
            <person name="Foster D."/>
            <person name="Llewelyn M."/>
            <person name="Wilson D."/>
            <person name="Crook D."/>
            <person name="Paul J."/>
        </authorList>
    </citation>
    <scope>NUCLEOTIDE SEQUENCE [LARGE SCALE GENOMIC DNA]</scope>
    <source>
        <strain evidence="4 5">NCTC 12101</strain>
    </source>
</reference>
<accession>A0AAP8PMS3</accession>
<dbReference type="EMBL" id="PPQW01000072">
    <property type="protein sequence ID" value="PNZ66190.1"/>
    <property type="molecule type" value="Genomic_DNA"/>
</dbReference>
<dbReference type="GeneID" id="64982209"/>
<name>A0AAP8PMS3_9STAP</name>
<dbReference type="GO" id="GO:0006355">
    <property type="term" value="P:regulation of DNA-templated transcription"/>
    <property type="evidence" value="ECO:0007669"/>
    <property type="project" value="InterPro"/>
</dbReference>
<comment type="caution">
    <text evidence="4">The sequence shown here is derived from an EMBL/GenBank/DDBJ whole genome shotgun (WGS) entry which is preliminary data.</text>
</comment>
<protein>
    <recommendedName>
        <fullName evidence="3">Helicase Helix-turn-helix domain-containing protein</fullName>
    </recommendedName>
</protein>
<dbReference type="PIRSF" id="PIRSF021350">
    <property type="entry name" value="UCP021350"/>
    <property type="match status" value="1"/>
</dbReference>
<dbReference type="Pfam" id="PF14493">
    <property type="entry name" value="HTH_40"/>
    <property type="match status" value="1"/>
</dbReference>
<gene>
    <name evidence="4" type="ORF">CD158_09740</name>
</gene>
<evidence type="ECO:0000259" key="3">
    <source>
        <dbReference type="Pfam" id="PF14493"/>
    </source>
</evidence>
<evidence type="ECO:0000256" key="2">
    <source>
        <dbReference type="ARBA" id="ARBA00023163"/>
    </source>
</evidence>
<dbReference type="Proteomes" id="UP000242470">
    <property type="component" value="Unassembled WGS sequence"/>
</dbReference>
<proteinExistence type="predicted"/>
<dbReference type="RefSeq" id="WP_059106741.1">
    <property type="nucleotide sequence ID" value="NZ_AP024589.1"/>
</dbReference>
<evidence type="ECO:0000313" key="5">
    <source>
        <dbReference type="Proteomes" id="UP000242470"/>
    </source>
</evidence>
<organism evidence="4 5">
    <name type="scientific">Staphylococcus auricularis</name>
    <dbReference type="NCBI Taxonomy" id="29379"/>
    <lineage>
        <taxon>Bacteria</taxon>
        <taxon>Bacillati</taxon>
        <taxon>Bacillota</taxon>
        <taxon>Bacilli</taxon>
        <taxon>Bacillales</taxon>
        <taxon>Staphylococcaceae</taxon>
        <taxon>Staphylococcus</taxon>
    </lineage>
</organism>
<dbReference type="InterPro" id="IPR016032">
    <property type="entry name" value="Sig_transdc_resp-reg_C-effctor"/>
</dbReference>
<evidence type="ECO:0000256" key="1">
    <source>
        <dbReference type="ARBA" id="ARBA00023015"/>
    </source>
</evidence>
<dbReference type="AlphaFoldDB" id="A0AAP8PMS3"/>
<evidence type="ECO:0000313" key="4">
    <source>
        <dbReference type="EMBL" id="PNZ66190.1"/>
    </source>
</evidence>
<sequence>MESIIQYALNHAHTYKTDKSIYNIVNGKKSHQTFFDACSQRLMSLYHILPELKYTTFEDIISDQHHQTTDSSEMIKVHPRFSYDSLSLTFKALQLLIQTVSHVERNNKAFMPLTEQAVIQKGVKQLFYYIQNNDLVTAFIDELYQLFKHLDEQQEQSVLHYYLQGYEEAMYTRQQISLIEGLDETEVFRLEYNGLVEMMFEFEDVDRYPILNQLIVYPPLSYNTSETYVHLQQGKTMDQIARHKHVKINTIEDHILELFIKGYIADYTHFVSNAQLTKFKTYYLAQPTLRLREYKEMMDELDYFQIKLLIVGIERGELGVTTSVE</sequence>
<dbReference type="GO" id="GO:0003677">
    <property type="term" value="F:DNA binding"/>
    <property type="evidence" value="ECO:0007669"/>
    <property type="project" value="InterPro"/>
</dbReference>
<keyword evidence="2" id="KW-0804">Transcription</keyword>
<dbReference type="InterPro" id="IPR008308">
    <property type="entry name" value="YpbB-like"/>
</dbReference>
<dbReference type="SUPFAM" id="SSF46894">
    <property type="entry name" value="C-terminal effector domain of the bipartite response regulators"/>
    <property type="match status" value="1"/>
</dbReference>
<dbReference type="InterPro" id="IPR029491">
    <property type="entry name" value="Helicase_HTH"/>
</dbReference>